<keyword evidence="2" id="KW-1003">Cell membrane</keyword>
<evidence type="ECO:0000256" key="4">
    <source>
        <dbReference type="ARBA" id="ARBA00022989"/>
    </source>
</evidence>
<dbReference type="AlphaFoldDB" id="A0A1M7GA54"/>
<dbReference type="EMBL" id="FRCT01000001">
    <property type="protein sequence ID" value="SHM13121.1"/>
    <property type="molecule type" value="Genomic_DNA"/>
</dbReference>
<evidence type="ECO:0000313" key="7">
    <source>
        <dbReference type="EMBL" id="SHM13121.1"/>
    </source>
</evidence>
<evidence type="ECO:0000313" key="8">
    <source>
        <dbReference type="Proteomes" id="UP000184394"/>
    </source>
</evidence>
<evidence type="ECO:0000256" key="6">
    <source>
        <dbReference type="SAM" id="Phobius"/>
    </source>
</evidence>
<name>A0A1M7GA54_RUMFL</name>
<dbReference type="GO" id="GO:0005886">
    <property type="term" value="C:plasma membrane"/>
    <property type="evidence" value="ECO:0007669"/>
    <property type="project" value="UniProtKB-SubCell"/>
</dbReference>
<keyword evidence="3 6" id="KW-0812">Transmembrane</keyword>
<evidence type="ECO:0000256" key="5">
    <source>
        <dbReference type="ARBA" id="ARBA00023136"/>
    </source>
</evidence>
<feature type="transmembrane region" description="Helical" evidence="6">
    <location>
        <begin position="449"/>
        <end position="465"/>
    </location>
</feature>
<feature type="transmembrane region" description="Helical" evidence="6">
    <location>
        <begin position="214"/>
        <end position="234"/>
    </location>
</feature>
<comment type="subcellular location">
    <subcellularLocation>
        <location evidence="1">Cell membrane</location>
        <topology evidence="1">Multi-pass membrane protein</topology>
    </subcellularLocation>
</comment>
<feature type="transmembrane region" description="Helical" evidence="6">
    <location>
        <begin position="117"/>
        <end position="142"/>
    </location>
</feature>
<evidence type="ECO:0000256" key="1">
    <source>
        <dbReference type="ARBA" id="ARBA00004651"/>
    </source>
</evidence>
<feature type="transmembrane region" description="Helical" evidence="6">
    <location>
        <begin position="154"/>
        <end position="172"/>
    </location>
</feature>
<feature type="transmembrane region" description="Helical" evidence="6">
    <location>
        <begin position="56"/>
        <end position="79"/>
    </location>
</feature>
<feature type="transmembrane region" description="Helical" evidence="6">
    <location>
        <begin position="292"/>
        <end position="314"/>
    </location>
</feature>
<keyword evidence="4 6" id="KW-1133">Transmembrane helix</keyword>
<feature type="transmembrane region" description="Helical" evidence="6">
    <location>
        <begin position="360"/>
        <end position="380"/>
    </location>
</feature>
<feature type="transmembrane region" description="Helical" evidence="6">
    <location>
        <begin position="184"/>
        <end position="202"/>
    </location>
</feature>
<protein>
    <submittedName>
        <fullName evidence="7">Membrane protein involved in the export of O-antigen and teichoic acid</fullName>
    </submittedName>
</protein>
<sequence>MKKIIEKYKSMPIQLRASIWFLMCSFLQKGISTITTPIFTRILSPDEYGSFGTFNSWYSIIYIIVSMNLASGVYTTAMVKFSDDRNILASSYQGLTLFLCSAWTIIYLIAIDFWNNLFSLTTVQMLSLLLMVWTSSAFSLWCVEQRVSYSYKKLVLVTVIVSFAKPILGIILVCNSDDKVTARIIGLAIVELFGYSVLSIYQMARGKKLISKKYWAYAFKFNLPLIPHALSQTVLSSADRIMIKNMVGERQAGFYNLAYSISLIMIIFNTALSQTLAPWTYQKLKSNKAEDINGIAVFSMGMIALLNLLLISFAPEVIRIFAPSEYAEAVYAIPPVAMSVFFMYLYDWFARFEYFYEKTYYLLIASILGAALNLLLNYLLIPICGYIAAGYTTLICYMVYSFMHFYFMRRISQEQLPGRKIYNIKHILLITSIFMLSSFGLLLTYKHMIVRYCCLVFILAEVFINRKIIITKSKELVNIRNKK</sequence>
<feature type="transmembrane region" description="Helical" evidence="6">
    <location>
        <begin position="254"/>
        <end position="272"/>
    </location>
</feature>
<feature type="transmembrane region" description="Helical" evidence="6">
    <location>
        <begin position="329"/>
        <end position="348"/>
    </location>
</feature>
<dbReference type="PANTHER" id="PTHR30250:SF11">
    <property type="entry name" value="O-ANTIGEN TRANSPORTER-RELATED"/>
    <property type="match status" value="1"/>
</dbReference>
<organism evidence="7 8">
    <name type="scientific">Ruminococcus flavefaciens</name>
    <dbReference type="NCBI Taxonomy" id="1265"/>
    <lineage>
        <taxon>Bacteria</taxon>
        <taxon>Bacillati</taxon>
        <taxon>Bacillota</taxon>
        <taxon>Clostridia</taxon>
        <taxon>Eubacteriales</taxon>
        <taxon>Oscillospiraceae</taxon>
        <taxon>Ruminococcus</taxon>
    </lineage>
</organism>
<feature type="transmembrane region" description="Helical" evidence="6">
    <location>
        <begin position="386"/>
        <end position="407"/>
    </location>
</feature>
<reference evidence="7 8" key="1">
    <citation type="submission" date="2016-11" db="EMBL/GenBank/DDBJ databases">
        <authorList>
            <person name="Jaros S."/>
            <person name="Januszkiewicz K."/>
            <person name="Wedrychowicz H."/>
        </authorList>
    </citation>
    <scope>NUCLEOTIDE SEQUENCE [LARGE SCALE GENOMIC DNA]</scope>
    <source>
        <strain evidence="7 8">Y1</strain>
    </source>
</reference>
<dbReference type="InterPro" id="IPR002797">
    <property type="entry name" value="Polysacc_synth"/>
</dbReference>
<feature type="transmembrane region" description="Helical" evidence="6">
    <location>
        <begin position="427"/>
        <end position="443"/>
    </location>
</feature>
<feature type="transmembrane region" description="Helical" evidence="6">
    <location>
        <begin position="91"/>
        <end position="111"/>
    </location>
</feature>
<dbReference type="OrthoDB" id="9180265at2"/>
<keyword evidence="5 6" id="KW-0472">Membrane</keyword>
<dbReference type="RefSeq" id="WP_072947799.1">
    <property type="nucleotide sequence ID" value="NZ_FRCT01000001.1"/>
</dbReference>
<proteinExistence type="predicted"/>
<dbReference type="InterPro" id="IPR050833">
    <property type="entry name" value="Poly_Biosynth_Transport"/>
</dbReference>
<dbReference type="Pfam" id="PF01943">
    <property type="entry name" value="Polysacc_synt"/>
    <property type="match status" value="1"/>
</dbReference>
<evidence type="ECO:0000256" key="3">
    <source>
        <dbReference type="ARBA" id="ARBA00022692"/>
    </source>
</evidence>
<evidence type="ECO:0000256" key="2">
    <source>
        <dbReference type="ARBA" id="ARBA00022475"/>
    </source>
</evidence>
<accession>A0A1M7GA54</accession>
<dbReference type="Proteomes" id="UP000184394">
    <property type="component" value="Unassembled WGS sequence"/>
</dbReference>
<dbReference type="PANTHER" id="PTHR30250">
    <property type="entry name" value="PST FAMILY PREDICTED COLANIC ACID TRANSPORTER"/>
    <property type="match status" value="1"/>
</dbReference>
<gene>
    <name evidence="7" type="ORF">SAMN04487860_101160</name>
</gene>